<dbReference type="Proteomes" id="UP000585474">
    <property type="component" value="Unassembled WGS sequence"/>
</dbReference>
<accession>A0A7J0E9G6</accession>
<keyword evidence="2" id="KW-1185">Reference proteome</keyword>
<organism evidence="1 2">
    <name type="scientific">Actinidia rufa</name>
    <dbReference type="NCBI Taxonomy" id="165716"/>
    <lineage>
        <taxon>Eukaryota</taxon>
        <taxon>Viridiplantae</taxon>
        <taxon>Streptophyta</taxon>
        <taxon>Embryophyta</taxon>
        <taxon>Tracheophyta</taxon>
        <taxon>Spermatophyta</taxon>
        <taxon>Magnoliopsida</taxon>
        <taxon>eudicotyledons</taxon>
        <taxon>Gunneridae</taxon>
        <taxon>Pentapetalae</taxon>
        <taxon>asterids</taxon>
        <taxon>Ericales</taxon>
        <taxon>Actinidiaceae</taxon>
        <taxon>Actinidia</taxon>
    </lineage>
</organism>
<reference evidence="1 2" key="1">
    <citation type="submission" date="2019-07" db="EMBL/GenBank/DDBJ databases">
        <title>De Novo Assembly of kiwifruit Actinidia rufa.</title>
        <authorList>
            <person name="Sugita-Konishi S."/>
            <person name="Sato K."/>
            <person name="Mori E."/>
            <person name="Abe Y."/>
            <person name="Kisaki G."/>
            <person name="Hamano K."/>
            <person name="Suezawa K."/>
            <person name="Otani M."/>
            <person name="Fukuda T."/>
            <person name="Manabe T."/>
            <person name="Gomi K."/>
            <person name="Tabuchi M."/>
            <person name="Akimitsu K."/>
            <person name="Kataoka I."/>
        </authorList>
    </citation>
    <scope>NUCLEOTIDE SEQUENCE [LARGE SCALE GENOMIC DNA]</scope>
    <source>
        <strain evidence="2">cv. Fuchu</strain>
    </source>
</reference>
<sequence>MMSRYIEVAEIVLRYLEHRDRLVRLSITSLLPRIAHFLRDRFVTKYLKICVDHILTVLKTPSERVSGFVALGEMAGALSLLVEGDPNLRLWPVLEALQKPWGLPWNLTWWTGVGAGGDSLVTKSFSCRSPVIPASSELLGIEILSLESPPPLALVAKLCEGTGMNANNAVIIGFLVTVGDLSGVGGFAMGQYIPELMPWIVDALLDEAGVTKCEVAVASLGQVVQSTGFLYYQIQKCLDIEGVSWRGNGYACYILEIRKLQRVDMFKVQQSRVIHYLFRLLWEVSLFKINEVAGPLKGGDEVP</sequence>
<dbReference type="AlphaFoldDB" id="A0A7J0E9G6"/>
<proteinExistence type="predicted"/>
<dbReference type="SUPFAM" id="SSF48371">
    <property type="entry name" value="ARM repeat"/>
    <property type="match status" value="1"/>
</dbReference>
<dbReference type="OrthoDB" id="1935000at2759"/>
<protein>
    <submittedName>
        <fullName evidence="1">Target of rapamycin</fullName>
    </submittedName>
</protein>
<dbReference type="InterPro" id="IPR016024">
    <property type="entry name" value="ARM-type_fold"/>
</dbReference>
<evidence type="ECO:0000313" key="2">
    <source>
        <dbReference type="Proteomes" id="UP000585474"/>
    </source>
</evidence>
<comment type="caution">
    <text evidence="1">The sequence shown here is derived from an EMBL/GenBank/DDBJ whole genome shotgun (WGS) entry which is preliminary data.</text>
</comment>
<gene>
    <name evidence="1" type="ORF">Acr_02g0012650</name>
</gene>
<dbReference type="EMBL" id="BJWL01000002">
    <property type="protein sequence ID" value="GFY83025.1"/>
    <property type="molecule type" value="Genomic_DNA"/>
</dbReference>
<name>A0A7J0E9G6_9ERIC</name>
<evidence type="ECO:0000313" key="1">
    <source>
        <dbReference type="EMBL" id="GFY83025.1"/>
    </source>
</evidence>